<evidence type="ECO:0000313" key="2">
    <source>
        <dbReference type="EMBL" id="DAF95510.1"/>
    </source>
</evidence>
<name>A0A8S5UMA2_9CAUD</name>
<reference evidence="2" key="1">
    <citation type="journal article" date="2021" name="Proc. Natl. Acad. Sci. U.S.A.">
        <title>A Catalog of Tens of Thousands of Viruses from Human Metagenomes Reveals Hidden Associations with Chronic Diseases.</title>
        <authorList>
            <person name="Tisza M.J."/>
            <person name="Buck C.B."/>
        </authorList>
    </citation>
    <scope>NUCLEOTIDE SEQUENCE</scope>
    <source>
        <strain evidence="2">CtCo31</strain>
    </source>
</reference>
<organism evidence="2">
    <name type="scientific">Myoviridae sp. ctCo31</name>
    <dbReference type="NCBI Taxonomy" id="2825053"/>
    <lineage>
        <taxon>Viruses</taxon>
        <taxon>Duplodnaviria</taxon>
        <taxon>Heunggongvirae</taxon>
        <taxon>Uroviricota</taxon>
        <taxon>Caudoviricetes</taxon>
    </lineage>
</organism>
<sequence>MRIAEQMRTDADLDLQKRWDEFAKKNGEESAKELLGNRDEVQEYKMDETSKDKLSKQAEEDKDNKSQIVELKDGLKVSVN</sequence>
<dbReference type="EMBL" id="BK016109">
    <property type="protein sequence ID" value="DAF95510.1"/>
    <property type="molecule type" value="Genomic_DNA"/>
</dbReference>
<feature type="region of interest" description="Disordered" evidence="1">
    <location>
        <begin position="27"/>
        <end position="67"/>
    </location>
</feature>
<protein>
    <submittedName>
        <fullName evidence="2">Uncharacterized protein</fullName>
    </submittedName>
</protein>
<evidence type="ECO:0000256" key="1">
    <source>
        <dbReference type="SAM" id="MobiDB-lite"/>
    </source>
</evidence>
<proteinExistence type="predicted"/>
<accession>A0A8S5UMA2</accession>